<dbReference type="PANTHER" id="PTHR34572">
    <property type="entry name" value="GOLGIN FAMILY A PROTEIN"/>
    <property type="match status" value="1"/>
</dbReference>
<dbReference type="STRING" id="3775.A0A1Q3D064"/>
<feature type="compositionally biased region" description="Low complexity" evidence="1">
    <location>
        <begin position="103"/>
        <end position="113"/>
    </location>
</feature>
<reference evidence="3" key="1">
    <citation type="submission" date="2016-04" db="EMBL/GenBank/DDBJ databases">
        <title>Cephalotus genome sequencing.</title>
        <authorList>
            <person name="Fukushima K."/>
            <person name="Hasebe M."/>
            <person name="Fang X."/>
        </authorList>
    </citation>
    <scope>NUCLEOTIDE SEQUENCE [LARGE SCALE GENOMIC DNA]</scope>
    <source>
        <strain evidence="3">cv. St1</strain>
    </source>
</reference>
<feature type="compositionally biased region" description="Low complexity" evidence="1">
    <location>
        <begin position="214"/>
        <end position="226"/>
    </location>
</feature>
<evidence type="ECO:0000313" key="2">
    <source>
        <dbReference type="EMBL" id="GAV85869.1"/>
    </source>
</evidence>
<organism evidence="2 3">
    <name type="scientific">Cephalotus follicularis</name>
    <name type="common">Albany pitcher plant</name>
    <dbReference type="NCBI Taxonomy" id="3775"/>
    <lineage>
        <taxon>Eukaryota</taxon>
        <taxon>Viridiplantae</taxon>
        <taxon>Streptophyta</taxon>
        <taxon>Embryophyta</taxon>
        <taxon>Tracheophyta</taxon>
        <taxon>Spermatophyta</taxon>
        <taxon>Magnoliopsida</taxon>
        <taxon>eudicotyledons</taxon>
        <taxon>Gunneridae</taxon>
        <taxon>Pentapetalae</taxon>
        <taxon>rosids</taxon>
        <taxon>fabids</taxon>
        <taxon>Oxalidales</taxon>
        <taxon>Cephalotaceae</taxon>
        <taxon>Cephalotus</taxon>
    </lineage>
</organism>
<gene>
    <name evidence="2" type="ORF">CFOL_v3_29303</name>
</gene>
<dbReference type="EMBL" id="BDDD01003709">
    <property type="protein sequence ID" value="GAV85869.1"/>
    <property type="molecule type" value="Genomic_DNA"/>
</dbReference>
<comment type="caution">
    <text evidence="2">The sequence shown here is derived from an EMBL/GenBank/DDBJ whole genome shotgun (WGS) entry which is preliminary data.</text>
</comment>
<dbReference type="OrthoDB" id="2020529at2759"/>
<dbReference type="FunCoup" id="A0A1Q3D064">
    <property type="interactions" value="167"/>
</dbReference>
<feature type="region of interest" description="Disordered" evidence="1">
    <location>
        <begin position="103"/>
        <end position="130"/>
    </location>
</feature>
<evidence type="ECO:0000256" key="1">
    <source>
        <dbReference type="SAM" id="MobiDB-lite"/>
    </source>
</evidence>
<name>A0A1Q3D064_CEPFO</name>
<feature type="region of interest" description="Disordered" evidence="1">
    <location>
        <begin position="56"/>
        <end position="82"/>
    </location>
</feature>
<proteinExistence type="predicted"/>
<protein>
    <submittedName>
        <fullName evidence="2">Uncharacterized protein</fullName>
    </submittedName>
</protein>
<dbReference type="PANTHER" id="PTHR34572:SF8">
    <property type="entry name" value="(RAPE) HYPOTHETICAL PROTEIN"/>
    <property type="match status" value="1"/>
</dbReference>
<feature type="compositionally biased region" description="Low complexity" evidence="1">
    <location>
        <begin position="243"/>
        <end position="255"/>
    </location>
</feature>
<feature type="compositionally biased region" description="Basic and acidic residues" evidence="1">
    <location>
        <begin position="227"/>
        <end position="242"/>
    </location>
</feature>
<dbReference type="AlphaFoldDB" id="A0A1Q3D064"/>
<dbReference type="InParanoid" id="A0A1Q3D064"/>
<feature type="compositionally biased region" description="Basic and acidic residues" evidence="1">
    <location>
        <begin position="198"/>
        <end position="213"/>
    </location>
</feature>
<feature type="region of interest" description="Disordered" evidence="1">
    <location>
        <begin position="192"/>
        <end position="255"/>
    </location>
</feature>
<evidence type="ECO:0000313" key="3">
    <source>
        <dbReference type="Proteomes" id="UP000187406"/>
    </source>
</evidence>
<feature type="region of interest" description="Disordered" evidence="1">
    <location>
        <begin position="138"/>
        <end position="157"/>
    </location>
</feature>
<accession>A0A1Q3D064</accession>
<sequence>KKKTNGLQRHRFSSSLNTAFNILQLLLQCQVKSGNILEFEWHQSLQRSYKQKPHNIATDKNQQMEGVGSRVGRASSRYGPTTTVFSGPVRKWKKKWVHVPSSSSTSSSSSSVSYHHHHSQSNGQNNNGSSRLLLCRWTPLSPSTPENGGAQVEEPPKRRFRYTPIAVLEEKKKTGIEKVGLEVKAGEKNQFAAWSSSKSDEMNKDKVLKKETQDSTSSHLHLGLSLDSHDGDHSSGQKKESQSKGASSGGFWTMG</sequence>
<keyword evidence="3" id="KW-1185">Reference proteome</keyword>
<dbReference type="Proteomes" id="UP000187406">
    <property type="component" value="Unassembled WGS sequence"/>
</dbReference>
<feature type="non-terminal residue" evidence="2">
    <location>
        <position position="1"/>
    </location>
</feature>
<feature type="compositionally biased region" description="Low complexity" evidence="1">
    <location>
        <begin position="120"/>
        <end position="130"/>
    </location>
</feature>